<dbReference type="AlphaFoldDB" id="S0NUP4"/>
<dbReference type="InterPro" id="IPR000515">
    <property type="entry name" value="MetI-like"/>
</dbReference>
<organism evidence="9 10">
    <name type="scientific">Enterococcus saccharolyticus subsp. saccharolyticus ATCC 43076</name>
    <dbReference type="NCBI Taxonomy" id="1139996"/>
    <lineage>
        <taxon>Bacteria</taxon>
        <taxon>Bacillati</taxon>
        <taxon>Bacillota</taxon>
        <taxon>Bacilli</taxon>
        <taxon>Lactobacillales</taxon>
        <taxon>Enterococcaceae</taxon>
        <taxon>Enterococcus</taxon>
    </lineage>
</organism>
<feature type="transmembrane region" description="Helical" evidence="7">
    <location>
        <begin position="12"/>
        <end position="37"/>
    </location>
</feature>
<evidence type="ECO:0000256" key="7">
    <source>
        <dbReference type="RuleBase" id="RU363032"/>
    </source>
</evidence>
<dbReference type="eggNOG" id="COG1175">
    <property type="taxonomic scope" value="Bacteria"/>
</dbReference>
<evidence type="ECO:0000259" key="8">
    <source>
        <dbReference type="PROSITE" id="PS50928"/>
    </source>
</evidence>
<evidence type="ECO:0000313" key="10">
    <source>
        <dbReference type="Proteomes" id="UP000014136"/>
    </source>
</evidence>
<dbReference type="PANTHER" id="PTHR43227:SF11">
    <property type="entry name" value="BLL4140 PROTEIN"/>
    <property type="match status" value="1"/>
</dbReference>
<comment type="subcellular location">
    <subcellularLocation>
        <location evidence="1 7">Cell membrane</location>
        <topology evidence="1 7">Multi-pass membrane protein</topology>
    </subcellularLocation>
</comment>
<comment type="similarity">
    <text evidence="7">Belongs to the binding-protein-dependent transport system permease family.</text>
</comment>
<sequence>MKQNKTHWSFFVMVMPLAILFFIFHTIPFLQGIFYSFTNWRGYGEWDFVGLRNYLHMFQDKDIANSYLFTFKFALTATILVNIIGLAIALGLNAKIKFQKFLKAVYFMPYILGTLIVGYVFNFIFAHLLPQFGIAAGIEALSVNILGTEHAWIGIVVVTVWQSLAFNTLIYLSGLQTLDRDIYEAADLDGASGFTLFRKITFPLLAPFFTINMVLSVKGFLMAFDQIVAMTNGGPGVSTTSISLLIYKKGFTGGQFAYQSANSVILFLVVVIISIFQLRILEKREAKMQ</sequence>
<dbReference type="Pfam" id="PF00528">
    <property type="entry name" value="BPD_transp_1"/>
    <property type="match status" value="1"/>
</dbReference>
<feature type="transmembrane region" description="Helical" evidence="7">
    <location>
        <begin position="150"/>
        <end position="172"/>
    </location>
</feature>
<evidence type="ECO:0000256" key="6">
    <source>
        <dbReference type="ARBA" id="ARBA00023136"/>
    </source>
</evidence>
<keyword evidence="10" id="KW-1185">Reference proteome</keyword>
<dbReference type="HOGENOM" id="CLU_016047_0_0_9"/>
<dbReference type="SUPFAM" id="SSF161098">
    <property type="entry name" value="MetI-like"/>
    <property type="match status" value="1"/>
</dbReference>
<dbReference type="EMBL" id="AHYT01000001">
    <property type="protein sequence ID" value="EOT30395.1"/>
    <property type="molecule type" value="Genomic_DNA"/>
</dbReference>
<evidence type="ECO:0000256" key="1">
    <source>
        <dbReference type="ARBA" id="ARBA00004651"/>
    </source>
</evidence>
<protein>
    <recommendedName>
        <fullName evidence="8">ABC transmembrane type-1 domain-containing protein</fullName>
    </recommendedName>
</protein>
<feature type="transmembrane region" description="Helical" evidence="7">
    <location>
        <begin position="261"/>
        <end position="281"/>
    </location>
</feature>
<dbReference type="CDD" id="cd06261">
    <property type="entry name" value="TM_PBP2"/>
    <property type="match status" value="1"/>
</dbReference>
<dbReference type="PATRIC" id="fig|1139996.3.peg.89"/>
<dbReference type="Proteomes" id="UP000014136">
    <property type="component" value="Unassembled WGS sequence"/>
</dbReference>
<dbReference type="OrthoDB" id="9798257at2"/>
<accession>S0NUP4</accession>
<dbReference type="InterPro" id="IPR050809">
    <property type="entry name" value="UgpAE/MalFG_permease"/>
</dbReference>
<name>S0NUP4_9ENTE</name>
<feature type="domain" description="ABC transmembrane type-1" evidence="8">
    <location>
        <begin position="67"/>
        <end position="277"/>
    </location>
</feature>
<evidence type="ECO:0000313" key="9">
    <source>
        <dbReference type="EMBL" id="EOT30395.1"/>
    </source>
</evidence>
<dbReference type="GO" id="GO:0055085">
    <property type="term" value="P:transmembrane transport"/>
    <property type="evidence" value="ECO:0007669"/>
    <property type="project" value="InterPro"/>
</dbReference>
<dbReference type="Gene3D" id="1.10.3720.10">
    <property type="entry name" value="MetI-like"/>
    <property type="match status" value="1"/>
</dbReference>
<feature type="transmembrane region" description="Helical" evidence="7">
    <location>
        <begin position="67"/>
        <end position="92"/>
    </location>
</feature>
<feature type="transmembrane region" description="Helical" evidence="7">
    <location>
        <begin position="104"/>
        <end position="130"/>
    </location>
</feature>
<dbReference type="RefSeq" id="WP_016173910.1">
    <property type="nucleotide sequence ID" value="NZ_KE136389.1"/>
</dbReference>
<dbReference type="GO" id="GO:0005886">
    <property type="term" value="C:plasma membrane"/>
    <property type="evidence" value="ECO:0007669"/>
    <property type="project" value="UniProtKB-SubCell"/>
</dbReference>
<keyword evidence="5 7" id="KW-1133">Transmembrane helix</keyword>
<feature type="transmembrane region" description="Helical" evidence="7">
    <location>
        <begin position="204"/>
        <end position="224"/>
    </location>
</feature>
<dbReference type="InterPro" id="IPR035906">
    <property type="entry name" value="MetI-like_sf"/>
</dbReference>
<gene>
    <name evidence="9" type="ORF">OMQ_00098</name>
</gene>
<evidence type="ECO:0000256" key="2">
    <source>
        <dbReference type="ARBA" id="ARBA00022448"/>
    </source>
</evidence>
<keyword evidence="2 7" id="KW-0813">Transport</keyword>
<proteinExistence type="inferred from homology"/>
<reference evidence="9 10" key="1">
    <citation type="submission" date="2013-03" db="EMBL/GenBank/DDBJ databases">
        <title>The Genome Sequence of Enterococcus saccharolyticus ATCC_43076 (Illumina only assembly).</title>
        <authorList>
            <consortium name="The Broad Institute Genomics Platform"/>
            <consortium name="The Broad Institute Genome Sequencing Center for Infectious Disease"/>
            <person name="Earl A."/>
            <person name="Russ C."/>
            <person name="Gilmore M."/>
            <person name="Surin D."/>
            <person name="Walker B."/>
            <person name="Young S."/>
            <person name="Zeng Q."/>
            <person name="Gargeya S."/>
            <person name="Fitzgerald M."/>
            <person name="Haas B."/>
            <person name="Abouelleil A."/>
            <person name="Allen A.W."/>
            <person name="Alvarado L."/>
            <person name="Arachchi H.M."/>
            <person name="Berlin A.M."/>
            <person name="Chapman S.B."/>
            <person name="Gainer-Dewar J."/>
            <person name="Goldberg J."/>
            <person name="Griggs A."/>
            <person name="Gujja S."/>
            <person name="Hansen M."/>
            <person name="Howarth C."/>
            <person name="Imamovic A."/>
            <person name="Ireland A."/>
            <person name="Larimer J."/>
            <person name="McCowan C."/>
            <person name="Murphy C."/>
            <person name="Pearson M."/>
            <person name="Poon T.W."/>
            <person name="Priest M."/>
            <person name="Roberts A."/>
            <person name="Saif S."/>
            <person name="Shea T."/>
            <person name="Sisk P."/>
            <person name="Sykes S."/>
            <person name="Wortman J."/>
            <person name="Nusbaum C."/>
            <person name="Birren B."/>
        </authorList>
    </citation>
    <scope>NUCLEOTIDE SEQUENCE [LARGE SCALE GENOMIC DNA]</scope>
    <source>
        <strain evidence="9 10">ATCC 43076</strain>
    </source>
</reference>
<dbReference type="STRING" id="41997.RV16_GL002315"/>
<evidence type="ECO:0000256" key="3">
    <source>
        <dbReference type="ARBA" id="ARBA00022475"/>
    </source>
</evidence>
<evidence type="ECO:0000256" key="4">
    <source>
        <dbReference type="ARBA" id="ARBA00022692"/>
    </source>
</evidence>
<keyword evidence="6 7" id="KW-0472">Membrane</keyword>
<dbReference type="PANTHER" id="PTHR43227">
    <property type="entry name" value="BLL4140 PROTEIN"/>
    <property type="match status" value="1"/>
</dbReference>
<comment type="caution">
    <text evidence="9">The sequence shown here is derived from an EMBL/GenBank/DDBJ whole genome shotgun (WGS) entry which is preliminary data.</text>
</comment>
<keyword evidence="4 7" id="KW-0812">Transmembrane</keyword>
<evidence type="ECO:0000256" key="5">
    <source>
        <dbReference type="ARBA" id="ARBA00022989"/>
    </source>
</evidence>
<keyword evidence="3" id="KW-1003">Cell membrane</keyword>
<dbReference type="PROSITE" id="PS50928">
    <property type="entry name" value="ABC_TM1"/>
    <property type="match status" value="1"/>
</dbReference>